<organism evidence="1 2">
    <name type="scientific">Piscinibacter gummiphilus</name>
    <dbReference type="NCBI Taxonomy" id="946333"/>
    <lineage>
        <taxon>Bacteria</taxon>
        <taxon>Pseudomonadati</taxon>
        <taxon>Pseudomonadota</taxon>
        <taxon>Betaproteobacteria</taxon>
        <taxon>Burkholderiales</taxon>
        <taxon>Sphaerotilaceae</taxon>
        <taxon>Piscinibacter</taxon>
    </lineage>
</organism>
<dbReference type="Proteomes" id="UP000193427">
    <property type="component" value="Chromosome"/>
</dbReference>
<dbReference type="KEGG" id="rgu:A4W93_09930"/>
<protein>
    <submittedName>
        <fullName evidence="1">Uncharacterized protein</fullName>
    </submittedName>
</protein>
<evidence type="ECO:0000313" key="2">
    <source>
        <dbReference type="Proteomes" id="UP000193427"/>
    </source>
</evidence>
<gene>
    <name evidence="1" type="ORF">A4W93_09930</name>
</gene>
<keyword evidence="2" id="KW-1185">Reference proteome</keyword>
<reference evidence="1 2" key="1">
    <citation type="submission" date="2016-04" db="EMBL/GenBank/DDBJ databases">
        <title>Complete genome sequence of natural rubber-degrading, novel Gram-negative bacterium, Rhizobacter gummiphilus strain NS21.</title>
        <authorList>
            <person name="Tabata M."/>
            <person name="Kasai D."/>
            <person name="Fukuda M."/>
        </authorList>
    </citation>
    <scope>NUCLEOTIDE SEQUENCE [LARGE SCALE GENOMIC DNA]</scope>
    <source>
        <strain evidence="1 2">NS21</strain>
    </source>
</reference>
<proteinExistence type="predicted"/>
<accession>A0A1W6L7C5</accession>
<dbReference type="EMBL" id="CP015118">
    <property type="protein sequence ID" value="ARN20195.1"/>
    <property type="molecule type" value="Genomic_DNA"/>
</dbReference>
<sequence>MPDGMVEKAYVRLEHQDRSLISGVLQVTRASSAASCEARFEKILVKGSNPLVPDVHPEGTWIPSGEITRFSVLWLHDFAACGSPVAFVPMKDHHYVIGTNLFKKDGVSYCSARVMDTGPDGRSVPQQARLSPDPCSAGAASASP</sequence>
<name>A0A1W6L7C5_9BURK</name>
<evidence type="ECO:0000313" key="1">
    <source>
        <dbReference type="EMBL" id="ARN20195.1"/>
    </source>
</evidence>
<dbReference type="AlphaFoldDB" id="A0A1W6L7C5"/>
<dbReference type="STRING" id="946333.A4W93_09930"/>
<dbReference type="RefSeq" id="WP_085750464.1">
    <property type="nucleotide sequence ID" value="NZ_BSPR01000014.1"/>
</dbReference>